<evidence type="ECO:0000313" key="1">
    <source>
        <dbReference type="Ensembl" id="ENSCMIP00000011891.1"/>
    </source>
</evidence>
<organism evidence="1 2">
    <name type="scientific">Callorhinchus milii</name>
    <name type="common">Ghost shark</name>
    <dbReference type="NCBI Taxonomy" id="7868"/>
    <lineage>
        <taxon>Eukaryota</taxon>
        <taxon>Metazoa</taxon>
        <taxon>Chordata</taxon>
        <taxon>Craniata</taxon>
        <taxon>Vertebrata</taxon>
        <taxon>Chondrichthyes</taxon>
        <taxon>Holocephali</taxon>
        <taxon>Chimaeriformes</taxon>
        <taxon>Callorhinchidae</taxon>
        <taxon>Callorhinchus</taxon>
    </lineage>
</organism>
<dbReference type="Proteomes" id="UP000314986">
    <property type="component" value="Unassembled WGS sequence"/>
</dbReference>
<accession>A0A4W3H814</accession>
<dbReference type="PANTHER" id="PTHR12451">
    <property type="entry name" value="TRANSCRIPTION FACTOR CASTOR PROTEIN MING -RELATED"/>
    <property type="match status" value="1"/>
</dbReference>
<dbReference type="GO" id="GO:0000977">
    <property type="term" value="F:RNA polymerase II transcription regulatory region sequence-specific DNA binding"/>
    <property type="evidence" value="ECO:0007669"/>
    <property type="project" value="TreeGrafter"/>
</dbReference>
<protein>
    <recommendedName>
        <fullName evidence="3">C2H2-type domain-containing protein</fullName>
    </recommendedName>
</protein>
<dbReference type="GO" id="GO:0045664">
    <property type="term" value="P:regulation of neuron differentiation"/>
    <property type="evidence" value="ECO:0007669"/>
    <property type="project" value="TreeGrafter"/>
</dbReference>
<dbReference type="GeneTree" id="ENSGT00390000008187"/>
<dbReference type="GO" id="GO:0000981">
    <property type="term" value="F:DNA-binding transcription factor activity, RNA polymerase II-specific"/>
    <property type="evidence" value="ECO:0007669"/>
    <property type="project" value="TreeGrafter"/>
</dbReference>
<dbReference type="GO" id="GO:0045944">
    <property type="term" value="P:positive regulation of transcription by RNA polymerase II"/>
    <property type="evidence" value="ECO:0007669"/>
    <property type="project" value="TreeGrafter"/>
</dbReference>
<proteinExistence type="predicted"/>
<name>A0A4W3H814_CALMI</name>
<dbReference type="PANTHER" id="PTHR12451:SF0">
    <property type="entry name" value="ZINC FINGER PROTEIN CASTOR HOMOLOG 1"/>
    <property type="match status" value="1"/>
</dbReference>
<reference evidence="2" key="3">
    <citation type="journal article" date="2014" name="Nature">
        <title>Elephant shark genome provides unique insights into gnathostome evolution.</title>
        <authorList>
            <consortium name="International Elephant Shark Genome Sequencing Consortium"/>
            <person name="Venkatesh B."/>
            <person name="Lee A.P."/>
            <person name="Ravi V."/>
            <person name="Maurya A.K."/>
            <person name="Lian M.M."/>
            <person name="Swann J.B."/>
            <person name="Ohta Y."/>
            <person name="Flajnik M.F."/>
            <person name="Sutoh Y."/>
            <person name="Kasahara M."/>
            <person name="Hoon S."/>
            <person name="Gangu V."/>
            <person name="Roy S.W."/>
            <person name="Irimia M."/>
            <person name="Korzh V."/>
            <person name="Kondrychyn I."/>
            <person name="Lim Z.W."/>
            <person name="Tay B.H."/>
            <person name="Tohari S."/>
            <person name="Kong K.W."/>
            <person name="Ho S."/>
            <person name="Lorente-Galdos B."/>
            <person name="Quilez J."/>
            <person name="Marques-Bonet T."/>
            <person name="Raney B.J."/>
            <person name="Ingham P.W."/>
            <person name="Tay A."/>
            <person name="Hillier L.W."/>
            <person name="Minx P."/>
            <person name="Boehm T."/>
            <person name="Wilson R.K."/>
            <person name="Brenner S."/>
            <person name="Warren W.C."/>
        </authorList>
    </citation>
    <scope>NUCLEOTIDE SEQUENCE [LARGE SCALE GENOMIC DNA]</scope>
</reference>
<reference evidence="2" key="2">
    <citation type="journal article" date="2007" name="PLoS Biol.">
        <title>Survey sequencing and comparative analysis of the elephant shark (Callorhinchus milii) genome.</title>
        <authorList>
            <person name="Venkatesh B."/>
            <person name="Kirkness E.F."/>
            <person name="Loh Y.H."/>
            <person name="Halpern A.L."/>
            <person name="Lee A.P."/>
            <person name="Johnson J."/>
            <person name="Dandona N."/>
            <person name="Viswanathan L.D."/>
            <person name="Tay A."/>
            <person name="Venter J.C."/>
            <person name="Strausberg R.L."/>
            <person name="Brenner S."/>
        </authorList>
    </citation>
    <scope>NUCLEOTIDE SEQUENCE [LARGE SCALE GENOMIC DNA]</scope>
</reference>
<dbReference type="GO" id="GO:0005634">
    <property type="term" value="C:nucleus"/>
    <property type="evidence" value="ECO:0007669"/>
    <property type="project" value="TreeGrafter"/>
</dbReference>
<dbReference type="AlphaFoldDB" id="A0A4W3H814"/>
<evidence type="ECO:0000313" key="2">
    <source>
        <dbReference type="Proteomes" id="UP000314986"/>
    </source>
</evidence>
<keyword evidence="2" id="KW-1185">Reference proteome</keyword>
<reference evidence="1" key="5">
    <citation type="submission" date="2025-09" db="UniProtKB">
        <authorList>
            <consortium name="Ensembl"/>
        </authorList>
    </citation>
    <scope>IDENTIFICATION</scope>
</reference>
<dbReference type="Ensembl" id="ENSCMIT00000012178.1">
    <property type="protein sequence ID" value="ENSCMIP00000011891.1"/>
    <property type="gene ID" value="ENSCMIG00000006132.1"/>
</dbReference>
<sequence length="164" mass="17714">MESRAPTATSFASIAMVSAPAMQVSAGSPAVVTSAPTLLTWKHLAASIPPIPLSTIVSSPLATTSLENAKPQVKPGFLQFQENDPCLATDCKYANKFHFHCLFGNCKYVCKTSGKAESHCLDHINPNNNLVNVRDQFAYYSLQCLCPNQVSRPEKASSSLECLH</sequence>
<evidence type="ECO:0008006" key="3">
    <source>
        <dbReference type="Google" id="ProtNLM"/>
    </source>
</evidence>
<reference evidence="2" key="1">
    <citation type="journal article" date="2006" name="Science">
        <title>Ancient noncoding elements conserved in the human genome.</title>
        <authorList>
            <person name="Venkatesh B."/>
            <person name="Kirkness E.F."/>
            <person name="Loh Y.H."/>
            <person name="Halpern A.L."/>
            <person name="Lee A.P."/>
            <person name="Johnson J."/>
            <person name="Dandona N."/>
            <person name="Viswanathan L.D."/>
            <person name="Tay A."/>
            <person name="Venter J.C."/>
            <person name="Strausberg R.L."/>
            <person name="Brenner S."/>
        </authorList>
    </citation>
    <scope>NUCLEOTIDE SEQUENCE [LARGE SCALE GENOMIC DNA]</scope>
</reference>
<dbReference type="InterPro" id="IPR040373">
    <property type="entry name" value="CASZ1"/>
</dbReference>
<dbReference type="InParanoid" id="A0A4W3H814"/>
<reference evidence="1" key="4">
    <citation type="submission" date="2025-08" db="UniProtKB">
        <authorList>
            <consortium name="Ensembl"/>
        </authorList>
    </citation>
    <scope>IDENTIFICATION</scope>
</reference>
<dbReference type="STRING" id="7868.ENSCMIP00000011891"/>